<dbReference type="EMBL" id="JANPWB010000006">
    <property type="protein sequence ID" value="KAJ1182443.1"/>
    <property type="molecule type" value="Genomic_DNA"/>
</dbReference>
<protein>
    <submittedName>
        <fullName evidence="1">Uncharacterized protein</fullName>
    </submittedName>
</protein>
<proteinExistence type="predicted"/>
<dbReference type="AlphaFoldDB" id="A0AAV7U123"/>
<sequence>MLHHGYVPSKSGVLFMYRSCVLRGRLRVIERAAALMKAFDAEASRAKDRRWLQRAAAVRARLRKNQTVSELGQQQRASFL</sequence>
<evidence type="ECO:0000313" key="2">
    <source>
        <dbReference type="Proteomes" id="UP001066276"/>
    </source>
</evidence>
<organism evidence="1 2">
    <name type="scientific">Pleurodeles waltl</name>
    <name type="common">Iberian ribbed newt</name>
    <dbReference type="NCBI Taxonomy" id="8319"/>
    <lineage>
        <taxon>Eukaryota</taxon>
        <taxon>Metazoa</taxon>
        <taxon>Chordata</taxon>
        <taxon>Craniata</taxon>
        <taxon>Vertebrata</taxon>
        <taxon>Euteleostomi</taxon>
        <taxon>Amphibia</taxon>
        <taxon>Batrachia</taxon>
        <taxon>Caudata</taxon>
        <taxon>Salamandroidea</taxon>
        <taxon>Salamandridae</taxon>
        <taxon>Pleurodelinae</taxon>
        <taxon>Pleurodeles</taxon>
    </lineage>
</organism>
<evidence type="ECO:0000313" key="1">
    <source>
        <dbReference type="EMBL" id="KAJ1182443.1"/>
    </source>
</evidence>
<reference evidence="1" key="1">
    <citation type="journal article" date="2022" name="bioRxiv">
        <title>Sequencing and chromosome-scale assembly of the giantPleurodeles waltlgenome.</title>
        <authorList>
            <person name="Brown T."/>
            <person name="Elewa A."/>
            <person name="Iarovenko S."/>
            <person name="Subramanian E."/>
            <person name="Araus A.J."/>
            <person name="Petzold A."/>
            <person name="Susuki M."/>
            <person name="Suzuki K.-i.T."/>
            <person name="Hayashi T."/>
            <person name="Toyoda A."/>
            <person name="Oliveira C."/>
            <person name="Osipova E."/>
            <person name="Leigh N.D."/>
            <person name="Simon A."/>
            <person name="Yun M.H."/>
        </authorList>
    </citation>
    <scope>NUCLEOTIDE SEQUENCE</scope>
    <source>
        <strain evidence="1">20211129_DDA</strain>
        <tissue evidence="1">Liver</tissue>
    </source>
</reference>
<keyword evidence="2" id="KW-1185">Reference proteome</keyword>
<name>A0AAV7U123_PLEWA</name>
<gene>
    <name evidence="1" type="ORF">NDU88_007633</name>
</gene>
<accession>A0AAV7U123</accession>
<dbReference type="Proteomes" id="UP001066276">
    <property type="component" value="Chromosome 3_2"/>
</dbReference>
<comment type="caution">
    <text evidence="1">The sequence shown here is derived from an EMBL/GenBank/DDBJ whole genome shotgun (WGS) entry which is preliminary data.</text>
</comment>